<dbReference type="EMBL" id="BMIG01000017">
    <property type="protein sequence ID" value="GGB11513.1"/>
    <property type="molecule type" value="Genomic_DNA"/>
</dbReference>
<keyword evidence="2" id="KW-1185">Reference proteome</keyword>
<accession>A0A916SQP7</accession>
<reference evidence="1" key="1">
    <citation type="journal article" date="2014" name="Int. J. Syst. Evol. Microbiol.">
        <title>Complete genome sequence of Corynebacterium casei LMG S-19264T (=DSM 44701T), isolated from a smear-ripened cheese.</title>
        <authorList>
            <consortium name="US DOE Joint Genome Institute (JGI-PGF)"/>
            <person name="Walter F."/>
            <person name="Albersmeier A."/>
            <person name="Kalinowski J."/>
            <person name="Ruckert C."/>
        </authorList>
    </citation>
    <scope>NUCLEOTIDE SEQUENCE</scope>
    <source>
        <strain evidence="1">CGMCC 1.15322</strain>
    </source>
</reference>
<evidence type="ECO:0000313" key="2">
    <source>
        <dbReference type="Proteomes" id="UP000620596"/>
    </source>
</evidence>
<organism evidence="1 2">
    <name type="scientific">Polaromonas eurypsychrophila</name>
    <dbReference type="NCBI Taxonomy" id="1614635"/>
    <lineage>
        <taxon>Bacteria</taxon>
        <taxon>Pseudomonadati</taxon>
        <taxon>Pseudomonadota</taxon>
        <taxon>Betaproteobacteria</taxon>
        <taxon>Burkholderiales</taxon>
        <taxon>Comamonadaceae</taxon>
        <taxon>Polaromonas</taxon>
    </lineage>
</organism>
<dbReference type="RefSeq" id="WP_229676419.1">
    <property type="nucleotide sequence ID" value="NZ_BMIG01000017.1"/>
</dbReference>
<dbReference type="AlphaFoldDB" id="A0A916SQP7"/>
<evidence type="ECO:0000313" key="1">
    <source>
        <dbReference type="EMBL" id="GGB11513.1"/>
    </source>
</evidence>
<comment type="caution">
    <text evidence="1">The sequence shown here is derived from an EMBL/GenBank/DDBJ whole genome shotgun (WGS) entry which is preliminary data.</text>
</comment>
<protein>
    <submittedName>
        <fullName evidence="1">Uncharacterized protein</fullName>
    </submittedName>
</protein>
<sequence>MATNFRSKLSVCVAPANPVFITHALFDRLYKESLDSPIDEFLNRVAAINKLAPQPLNFDPFQGQLVLLGVIAAVESFIRTLLRKIISLDEESQAAVNDKDVSFGAALHLSKDLLPEAILERRSFISKKSIHEALRDLLAIKGAFPADLEKSIEDYVRVCQLRHCAVHRFGKLGTSNAISLGFSEHKNLLEKPLKLDYVALQNAIAIAIGIAKTLNNFLFNEILSRVPSNDWSGVYSQDRSLFIRYYSLFCDKVSSNKTMQANQLYRLLVKQRALWVAGKQF</sequence>
<reference evidence="1" key="2">
    <citation type="submission" date="2020-09" db="EMBL/GenBank/DDBJ databases">
        <authorList>
            <person name="Sun Q."/>
            <person name="Zhou Y."/>
        </authorList>
    </citation>
    <scope>NUCLEOTIDE SEQUENCE</scope>
    <source>
        <strain evidence="1">CGMCC 1.15322</strain>
    </source>
</reference>
<proteinExistence type="predicted"/>
<name>A0A916SQP7_9BURK</name>
<dbReference type="Proteomes" id="UP000620596">
    <property type="component" value="Unassembled WGS sequence"/>
</dbReference>
<gene>
    <name evidence="1" type="ORF">GCM10011496_35540</name>
</gene>